<evidence type="ECO:0000259" key="4">
    <source>
        <dbReference type="SMART" id="SM00861"/>
    </source>
</evidence>
<dbReference type="OrthoDB" id="8732661at2"/>
<dbReference type="SMART" id="SM00861">
    <property type="entry name" value="Transket_pyr"/>
    <property type="match status" value="1"/>
</dbReference>
<dbReference type="FunFam" id="3.40.50.970:FF:000129">
    <property type="entry name" value="Transketolase"/>
    <property type="match status" value="1"/>
</dbReference>
<dbReference type="Pfam" id="PF02780">
    <property type="entry name" value="Transketolase_C"/>
    <property type="match status" value="1"/>
</dbReference>
<dbReference type="SUPFAM" id="SSF52922">
    <property type="entry name" value="TK C-terminal domain-like"/>
    <property type="match status" value="1"/>
</dbReference>
<dbReference type="EMBL" id="FMHW01000002">
    <property type="protein sequence ID" value="SCL20758.1"/>
    <property type="molecule type" value="Genomic_DNA"/>
</dbReference>
<dbReference type="Pfam" id="PF02779">
    <property type="entry name" value="Transket_pyr"/>
    <property type="match status" value="1"/>
</dbReference>
<feature type="domain" description="Transketolase-like pyrimidine-binding" evidence="4">
    <location>
        <begin position="2"/>
        <end position="166"/>
    </location>
</feature>
<evidence type="ECO:0000313" key="5">
    <source>
        <dbReference type="EMBL" id="SCL20758.1"/>
    </source>
</evidence>
<dbReference type="CDD" id="cd07033">
    <property type="entry name" value="TPP_PYR_DXS_TK_like"/>
    <property type="match status" value="1"/>
</dbReference>
<dbReference type="InterPro" id="IPR029061">
    <property type="entry name" value="THDP-binding"/>
</dbReference>
<organism evidence="5 6">
    <name type="scientific">Micromonospora pallida</name>
    <dbReference type="NCBI Taxonomy" id="145854"/>
    <lineage>
        <taxon>Bacteria</taxon>
        <taxon>Bacillati</taxon>
        <taxon>Actinomycetota</taxon>
        <taxon>Actinomycetes</taxon>
        <taxon>Micromonosporales</taxon>
        <taxon>Micromonosporaceae</taxon>
        <taxon>Micromonospora</taxon>
    </lineage>
</organism>
<comment type="similarity">
    <text evidence="2">Belongs to the transketolase family.</text>
</comment>
<sequence length="317" mass="34497">MKATRDWFGDALVELAAQHEYVVVVNCDLAAATKTAAFKHAFPDRFFEVGIAEANGIGVAAGLAQEGFRPFVASFGHFLTGKFLEIFQSIGLNDSGVVMVGTHAGMAIGKDGPTQMGLRDVALMRTLPNVEVLQPADGVETRRMLRYVVGHRRPTYLRLCRQPTPEVHDDAYEFRFGHPDVVRQGTGTVILTMGGPVPVVLEAADLLVEHGTDPTVVNASSLPLNTAAVERLLSRYHTAVVIEDHFSKGGLADEIARIVLGMRPRIRFDSWGVDDYGQAGSPADLYERYDLDAPGIARRITRFLAAPGDPSRKDNAE</sequence>
<dbReference type="RefSeq" id="WP_091639750.1">
    <property type="nucleotide sequence ID" value="NZ_FMHW01000002.1"/>
</dbReference>
<proteinExistence type="inferred from homology"/>
<keyword evidence="3" id="KW-0786">Thiamine pyrophosphate</keyword>
<dbReference type="SUPFAM" id="SSF52518">
    <property type="entry name" value="Thiamin diphosphate-binding fold (THDP-binding)"/>
    <property type="match status" value="1"/>
</dbReference>
<dbReference type="AlphaFoldDB" id="A0A1C6RU62"/>
<reference evidence="6" key="1">
    <citation type="submission" date="2016-06" db="EMBL/GenBank/DDBJ databases">
        <authorList>
            <person name="Varghese N."/>
            <person name="Submissions Spin"/>
        </authorList>
    </citation>
    <scope>NUCLEOTIDE SEQUENCE [LARGE SCALE GENOMIC DNA]</scope>
    <source>
        <strain evidence="6">DSM 43817</strain>
    </source>
</reference>
<dbReference type="Gene3D" id="3.40.50.970">
    <property type="match status" value="1"/>
</dbReference>
<evidence type="ECO:0000256" key="3">
    <source>
        <dbReference type="ARBA" id="ARBA00023052"/>
    </source>
</evidence>
<name>A0A1C6RU62_9ACTN</name>
<dbReference type="PANTHER" id="PTHR43825:SF1">
    <property type="entry name" value="TRANSKETOLASE-LIKE PYRIMIDINE-BINDING DOMAIN-CONTAINING PROTEIN"/>
    <property type="match status" value="1"/>
</dbReference>
<dbReference type="PANTHER" id="PTHR43825">
    <property type="entry name" value="PYRUVATE DEHYDROGENASE E1 COMPONENT"/>
    <property type="match status" value="1"/>
</dbReference>
<evidence type="ECO:0000256" key="2">
    <source>
        <dbReference type="ARBA" id="ARBA00007131"/>
    </source>
</evidence>
<evidence type="ECO:0000256" key="1">
    <source>
        <dbReference type="ARBA" id="ARBA00001964"/>
    </source>
</evidence>
<evidence type="ECO:0000313" key="6">
    <source>
        <dbReference type="Proteomes" id="UP000198959"/>
    </source>
</evidence>
<dbReference type="Gene3D" id="3.40.50.920">
    <property type="match status" value="1"/>
</dbReference>
<accession>A0A1C6RU62</accession>
<comment type="cofactor">
    <cofactor evidence="1">
        <name>thiamine diphosphate</name>
        <dbReference type="ChEBI" id="CHEBI:58937"/>
    </cofactor>
</comment>
<dbReference type="InterPro" id="IPR009014">
    <property type="entry name" value="Transketo_C/PFOR_II"/>
</dbReference>
<gene>
    <name evidence="5" type="ORF">GA0074692_0973</name>
</gene>
<dbReference type="InterPro" id="IPR033248">
    <property type="entry name" value="Transketolase_C"/>
</dbReference>
<keyword evidence="6" id="KW-1185">Reference proteome</keyword>
<dbReference type="InterPro" id="IPR051157">
    <property type="entry name" value="PDH/Transketolase"/>
</dbReference>
<dbReference type="Proteomes" id="UP000198959">
    <property type="component" value="Unassembled WGS sequence"/>
</dbReference>
<protein>
    <submittedName>
        <fullName evidence="5">Transketolase subunit B</fullName>
    </submittedName>
</protein>
<dbReference type="GO" id="GO:0000287">
    <property type="term" value="F:magnesium ion binding"/>
    <property type="evidence" value="ECO:0007669"/>
    <property type="project" value="UniProtKB-ARBA"/>
</dbReference>
<dbReference type="STRING" id="145854.GA0074692_0973"/>
<dbReference type="InterPro" id="IPR005475">
    <property type="entry name" value="Transketolase-like_Pyr-bd"/>
</dbReference>